<dbReference type="InterPro" id="IPR052276">
    <property type="entry name" value="Diphthamide-biosynth_chaperone"/>
</dbReference>
<evidence type="ECO:0000313" key="5">
    <source>
        <dbReference type="Proteomes" id="UP000569329"/>
    </source>
</evidence>
<dbReference type="PANTHER" id="PTHR44240">
    <property type="entry name" value="DNAJ DOMAIN (PROKARYOTIC HEAT SHOCK PROTEIN)-RELATED"/>
    <property type="match status" value="1"/>
</dbReference>
<protein>
    <recommendedName>
        <fullName evidence="3">J domain-containing protein</fullName>
    </recommendedName>
</protein>
<dbReference type="InterPro" id="IPR036869">
    <property type="entry name" value="J_dom_sf"/>
</dbReference>
<proteinExistence type="predicted"/>
<reference evidence="4 5" key="1">
    <citation type="submission" date="2020-07" db="EMBL/GenBank/DDBJ databases">
        <title>Sequencing the genomes of 1000 actinobacteria strains.</title>
        <authorList>
            <person name="Klenk H.-P."/>
        </authorList>
    </citation>
    <scope>NUCLEOTIDE SEQUENCE [LARGE SCALE GENOMIC DNA]</scope>
    <source>
        <strain evidence="4 5">DSM 45975</strain>
    </source>
</reference>
<dbReference type="SMART" id="SM00271">
    <property type="entry name" value="DnaJ"/>
    <property type="match status" value="1"/>
</dbReference>
<evidence type="ECO:0000313" key="4">
    <source>
        <dbReference type="EMBL" id="MBA8826027.1"/>
    </source>
</evidence>
<name>A0A839E2P6_9PSEU</name>
<keyword evidence="2" id="KW-1133">Transmembrane helix</keyword>
<dbReference type="CDD" id="cd06257">
    <property type="entry name" value="DnaJ"/>
    <property type="match status" value="1"/>
</dbReference>
<dbReference type="EMBL" id="JACGWZ010000004">
    <property type="protein sequence ID" value="MBA8826027.1"/>
    <property type="molecule type" value="Genomic_DNA"/>
</dbReference>
<evidence type="ECO:0000256" key="1">
    <source>
        <dbReference type="SAM" id="MobiDB-lite"/>
    </source>
</evidence>
<dbReference type="PRINTS" id="PR00625">
    <property type="entry name" value="JDOMAIN"/>
</dbReference>
<dbReference type="Proteomes" id="UP000569329">
    <property type="component" value="Unassembled WGS sequence"/>
</dbReference>
<sequence length="368" mass="40529">MSGVDYYELLGVRPDASIAEIKSAYRSLARVMHPDVGGTTGTFRALRDAYETLSDPERRAEYDGETVSAARSAARSGTVFRPRPEPRRWSEQPFGEDPDFVPDTPRPDPADIDWWETVDPGERVRFVPTTGYPRVPTVGVLGGWLLLLPVALMTSVWPLLLVLWLLPTMVGVGVVRFAPHLLPATPTDRAFVAEFGGRTVFGRPGTIRGERGEHLTAELLAEYLTRLPGARIFHGLSWPDSVFADVDHAVLCGHRLVLVESKMWLPGHYAVDSTGTLWRDGRRFRGGGTRLDESVAAYRRLLPGLDVAGAMVLYSSRAGEVSTEEPGDVPVAPMTPESFVSEIGRWLAEEPAIVDRDAFRTVLARIVS</sequence>
<accession>A0A839E2P6</accession>
<dbReference type="PROSITE" id="PS00636">
    <property type="entry name" value="DNAJ_1"/>
    <property type="match status" value="1"/>
</dbReference>
<dbReference type="PANTHER" id="PTHR44240:SF10">
    <property type="entry name" value="J DOMAIN-CONTAINING PROTEIN"/>
    <property type="match status" value="1"/>
</dbReference>
<feature type="domain" description="J" evidence="3">
    <location>
        <begin position="5"/>
        <end position="66"/>
    </location>
</feature>
<evidence type="ECO:0000256" key="2">
    <source>
        <dbReference type="SAM" id="Phobius"/>
    </source>
</evidence>
<keyword evidence="5" id="KW-1185">Reference proteome</keyword>
<dbReference type="SUPFAM" id="SSF46565">
    <property type="entry name" value="Chaperone J-domain"/>
    <property type="match status" value="1"/>
</dbReference>
<organism evidence="4 5">
    <name type="scientific">Halosaccharopolyspora lacisalsi</name>
    <dbReference type="NCBI Taxonomy" id="1000566"/>
    <lineage>
        <taxon>Bacteria</taxon>
        <taxon>Bacillati</taxon>
        <taxon>Actinomycetota</taxon>
        <taxon>Actinomycetes</taxon>
        <taxon>Pseudonocardiales</taxon>
        <taxon>Pseudonocardiaceae</taxon>
        <taxon>Halosaccharopolyspora</taxon>
    </lineage>
</organism>
<feature type="region of interest" description="Disordered" evidence="1">
    <location>
        <begin position="73"/>
        <end position="111"/>
    </location>
</feature>
<dbReference type="InterPro" id="IPR011528">
    <property type="entry name" value="NERD"/>
</dbReference>
<feature type="transmembrane region" description="Helical" evidence="2">
    <location>
        <begin position="144"/>
        <end position="166"/>
    </location>
</feature>
<evidence type="ECO:0000259" key="3">
    <source>
        <dbReference type="PROSITE" id="PS50076"/>
    </source>
</evidence>
<dbReference type="Pfam" id="PF08378">
    <property type="entry name" value="NERD"/>
    <property type="match status" value="1"/>
</dbReference>
<comment type="caution">
    <text evidence="4">The sequence shown here is derived from an EMBL/GenBank/DDBJ whole genome shotgun (WGS) entry which is preliminary data.</text>
</comment>
<dbReference type="PROSITE" id="PS50076">
    <property type="entry name" value="DNAJ_2"/>
    <property type="match status" value="1"/>
</dbReference>
<dbReference type="Gene3D" id="1.10.287.110">
    <property type="entry name" value="DnaJ domain"/>
    <property type="match status" value="1"/>
</dbReference>
<dbReference type="Pfam" id="PF00226">
    <property type="entry name" value="DnaJ"/>
    <property type="match status" value="1"/>
</dbReference>
<gene>
    <name evidence="4" type="ORF">FHX42_003393</name>
</gene>
<keyword evidence="2" id="KW-0812">Transmembrane</keyword>
<dbReference type="RefSeq" id="WP_182545254.1">
    <property type="nucleotide sequence ID" value="NZ_JACGWZ010000004.1"/>
</dbReference>
<dbReference type="AlphaFoldDB" id="A0A839E2P6"/>
<dbReference type="InterPro" id="IPR018253">
    <property type="entry name" value="DnaJ_domain_CS"/>
</dbReference>
<keyword evidence="2" id="KW-0472">Membrane</keyword>
<dbReference type="InterPro" id="IPR001623">
    <property type="entry name" value="DnaJ_domain"/>
</dbReference>